<evidence type="ECO:0000256" key="4">
    <source>
        <dbReference type="ARBA" id="ARBA00023125"/>
    </source>
</evidence>
<gene>
    <name evidence="8" type="ORF">QOZ84_09415</name>
</gene>
<dbReference type="Pfam" id="PF08281">
    <property type="entry name" value="Sigma70_r4_2"/>
    <property type="match status" value="1"/>
</dbReference>
<dbReference type="RefSeq" id="WP_284132703.1">
    <property type="nucleotide sequence ID" value="NZ_JASKYM010000003.1"/>
</dbReference>
<dbReference type="InterPro" id="IPR013325">
    <property type="entry name" value="RNA_pol_sigma_r2"/>
</dbReference>
<evidence type="ECO:0000313" key="9">
    <source>
        <dbReference type="Proteomes" id="UP001301012"/>
    </source>
</evidence>
<dbReference type="InterPro" id="IPR036388">
    <property type="entry name" value="WH-like_DNA-bd_sf"/>
</dbReference>
<sequence length="186" mass="21363">MVQDIKLLNALHSQPEKGLHLMMDTYMGLVYTIVYNQLYSILPNEDIEECVSDVFFYVFNYRDKIDLDKGSIKSLLSVIAKRKAIDVYRKSKKSIDVQIPIESLNENLFNDFDSVSDSVSTNERNKLLIQAITSLGEPDSEIIIRKYYFKESSKDISKVLGLKVNTIDKKSSRCINKLKNILRGIL</sequence>
<evidence type="ECO:0000256" key="5">
    <source>
        <dbReference type="ARBA" id="ARBA00023163"/>
    </source>
</evidence>
<evidence type="ECO:0000256" key="3">
    <source>
        <dbReference type="ARBA" id="ARBA00023082"/>
    </source>
</evidence>
<accession>A0ABT7EAQ3</accession>
<dbReference type="Proteomes" id="UP001301012">
    <property type="component" value="Unassembled WGS sequence"/>
</dbReference>
<dbReference type="PANTHER" id="PTHR43133">
    <property type="entry name" value="RNA POLYMERASE ECF-TYPE SIGMA FACTO"/>
    <property type="match status" value="1"/>
</dbReference>
<dbReference type="Gene3D" id="1.10.10.10">
    <property type="entry name" value="Winged helix-like DNA-binding domain superfamily/Winged helix DNA-binding domain"/>
    <property type="match status" value="1"/>
</dbReference>
<dbReference type="NCBIfam" id="TIGR02937">
    <property type="entry name" value="sigma70-ECF"/>
    <property type="match status" value="1"/>
</dbReference>
<feature type="domain" description="RNA polymerase sigma-70 region 2" evidence="6">
    <location>
        <begin position="27"/>
        <end position="92"/>
    </location>
</feature>
<keyword evidence="3" id="KW-0731">Sigma factor</keyword>
<keyword evidence="5" id="KW-0804">Transcription</keyword>
<keyword evidence="4" id="KW-0238">DNA-binding</keyword>
<feature type="domain" description="RNA polymerase sigma factor 70 region 4 type 2" evidence="7">
    <location>
        <begin position="127"/>
        <end position="172"/>
    </location>
</feature>
<evidence type="ECO:0000256" key="2">
    <source>
        <dbReference type="ARBA" id="ARBA00023015"/>
    </source>
</evidence>
<dbReference type="InterPro" id="IPR014284">
    <property type="entry name" value="RNA_pol_sigma-70_dom"/>
</dbReference>
<evidence type="ECO:0000259" key="6">
    <source>
        <dbReference type="Pfam" id="PF04542"/>
    </source>
</evidence>
<reference evidence="8 9" key="1">
    <citation type="submission" date="2023-05" db="EMBL/GenBank/DDBJ databases">
        <title>Rombocin, a short stable natural nisin variant, displays selective antimicrobial activity against Listeria monocytogenes and employs dual mode of action to kill target bacterial strains.</title>
        <authorList>
            <person name="Wambui J."/>
            <person name="Stephan R."/>
            <person name="Kuipers O.P."/>
        </authorList>
    </citation>
    <scope>NUCLEOTIDE SEQUENCE [LARGE SCALE GENOMIC DNA]</scope>
    <source>
        <strain evidence="8 9">RC002</strain>
    </source>
</reference>
<keyword evidence="2" id="KW-0805">Transcription regulation</keyword>
<proteinExistence type="inferred from homology"/>
<dbReference type="EMBL" id="JASKYM010000003">
    <property type="protein sequence ID" value="MDK2563767.1"/>
    <property type="molecule type" value="Genomic_DNA"/>
</dbReference>
<dbReference type="SUPFAM" id="SSF88946">
    <property type="entry name" value="Sigma2 domain of RNA polymerase sigma factors"/>
    <property type="match status" value="1"/>
</dbReference>
<dbReference type="SUPFAM" id="SSF88659">
    <property type="entry name" value="Sigma3 and sigma4 domains of RNA polymerase sigma factors"/>
    <property type="match status" value="1"/>
</dbReference>
<evidence type="ECO:0000259" key="7">
    <source>
        <dbReference type="Pfam" id="PF08281"/>
    </source>
</evidence>
<dbReference type="InterPro" id="IPR007627">
    <property type="entry name" value="RNA_pol_sigma70_r2"/>
</dbReference>
<dbReference type="InterPro" id="IPR013249">
    <property type="entry name" value="RNA_pol_sigma70_r4_t2"/>
</dbReference>
<dbReference type="Pfam" id="PF04542">
    <property type="entry name" value="Sigma70_r2"/>
    <property type="match status" value="1"/>
</dbReference>
<organism evidence="8 9">
    <name type="scientific">Romboutsia sedimentorum</name>
    <dbReference type="NCBI Taxonomy" id="1368474"/>
    <lineage>
        <taxon>Bacteria</taxon>
        <taxon>Bacillati</taxon>
        <taxon>Bacillota</taxon>
        <taxon>Clostridia</taxon>
        <taxon>Peptostreptococcales</taxon>
        <taxon>Peptostreptococcaceae</taxon>
        <taxon>Romboutsia</taxon>
    </lineage>
</organism>
<dbReference type="InterPro" id="IPR039425">
    <property type="entry name" value="RNA_pol_sigma-70-like"/>
</dbReference>
<dbReference type="PANTHER" id="PTHR43133:SF8">
    <property type="entry name" value="RNA POLYMERASE SIGMA FACTOR HI_1459-RELATED"/>
    <property type="match status" value="1"/>
</dbReference>
<keyword evidence="9" id="KW-1185">Reference proteome</keyword>
<comment type="caution">
    <text evidence="8">The sequence shown here is derived from an EMBL/GenBank/DDBJ whole genome shotgun (WGS) entry which is preliminary data.</text>
</comment>
<evidence type="ECO:0000256" key="1">
    <source>
        <dbReference type="ARBA" id="ARBA00010641"/>
    </source>
</evidence>
<dbReference type="Gene3D" id="1.10.1740.10">
    <property type="match status" value="1"/>
</dbReference>
<comment type="similarity">
    <text evidence="1">Belongs to the sigma-70 factor family. ECF subfamily.</text>
</comment>
<protein>
    <submittedName>
        <fullName evidence="8">Sigma-70 family RNA polymerase sigma factor</fullName>
    </submittedName>
</protein>
<name>A0ABT7EAQ3_9FIRM</name>
<evidence type="ECO:0000313" key="8">
    <source>
        <dbReference type="EMBL" id="MDK2563767.1"/>
    </source>
</evidence>
<dbReference type="InterPro" id="IPR013324">
    <property type="entry name" value="RNA_pol_sigma_r3/r4-like"/>
</dbReference>